<reference evidence="2" key="1">
    <citation type="submission" date="2020-11" db="EMBL/GenBank/DDBJ databases">
        <authorList>
            <person name="Tran Van P."/>
        </authorList>
    </citation>
    <scope>NUCLEOTIDE SEQUENCE</scope>
</reference>
<gene>
    <name evidence="2" type="ORF">NMOB1V02_LOCUS90</name>
</gene>
<evidence type="ECO:0000313" key="3">
    <source>
        <dbReference type="Proteomes" id="UP000678499"/>
    </source>
</evidence>
<organism evidence="2">
    <name type="scientific">Notodromas monacha</name>
    <dbReference type="NCBI Taxonomy" id="399045"/>
    <lineage>
        <taxon>Eukaryota</taxon>
        <taxon>Metazoa</taxon>
        <taxon>Ecdysozoa</taxon>
        <taxon>Arthropoda</taxon>
        <taxon>Crustacea</taxon>
        <taxon>Oligostraca</taxon>
        <taxon>Ostracoda</taxon>
        <taxon>Podocopa</taxon>
        <taxon>Podocopida</taxon>
        <taxon>Cypridocopina</taxon>
        <taxon>Cypridoidea</taxon>
        <taxon>Cyprididae</taxon>
        <taxon>Notodromas</taxon>
    </lineage>
</organism>
<name>A0A7R9BBT0_9CRUS</name>
<dbReference type="AlphaFoldDB" id="A0A7R9BBT0"/>
<dbReference type="InterPro" id="IPR013098">
    <property type="entry name" value="Ig_I-set"/>
</dbReference>
<dbReference type="Gene3D" id="2.60.40.10">
    <property type="entry name" value="Immunoglobulins"/>
    <property type="match status" value="1"/>
</dbReference>
<dbReference type="EMBL" id="OA882043">
    <property type="protein sequence ID" value="CAD7272142.1"/>
    <property type="molecule type" value="Genomic_DNA"/>
</dbReference>
<dbReference type="Pfam" id="PF07679">
    <property type="entry name" value="I-set"/>
    <property type="match status" value="1"/>
</dbReference>
<dbReference type="PROSITE" id="PS50835">
    <property type="entry name" value="IG_LIKE"/>
    <property type="match status" value="1"/>
</dbReference>
<dbReference type="InterPro" id="IPR036179">
    <property type="entry name" value="Ig-like_dom_sf"/>
</dbReference>
<protein>
    <recommendedName>
        <fullName evidence="1">Ig-like domain-containing protein</fullName>
    </recommendedName>
</protein>
<dbReference type="InterPro" id="IPR007110">
    <property type="entry name" value="Ig-like_dom"/>
</dbReference>
<dbReference type="InterPro" id="IPR013783">
    <property type="entry name" value="Ig-like_fold"/>
</dbReference>
<feature type="domain" description="Ig-like" evidence="1">
    <location>
        <begin position="23"/>
        <end position="60"/>
    </location>
</feature>
<dbReference type="Proteomes" id="UP000678499">
    <property type="component" value="Unassembled WGS sequence"/>
</dbReference>
<keyword evidence="3" id="KW-1185">Reference proteome</keyword>
<sequence>MLCATTELGSFLFVGSAQDVDGPFFIREPPNQVDFSNSTGAVIECAARGSPHPEVTWVKQDGTVIGEVQGLRQVSMLTSQKPLAAGLA</sequence>
<dbReference type="EMBL" id="CAJPEX010000006">
    <property type="protein sequence ID" value="CAG0912294.1"/>
    <property type="molecule type" value="Genomic_DNA"/>
</dbReference>
<proteinExistence type="predicted"/>
<evidence type="ECO:0000259" key="1">
    <source>
        <dbReference type="PROSITE" id="PS50835"/>
    </source>
</evidence>
<dbReference type="OrthoDB" id="6374137at2759"/>
<accession>A0A7R9BBT0</accession>
<dbReference type="SUPFAM" id="SSF48726">
    <property type="entry name" value="Immunoglobulin"/>
    <property type="match status" value="1"/>
</dbReference>
<evidence type="ECO:0000313" key="2">
    <source>
        <dbReference type="EMBL" id="CAD7272142.1"/>
    </source>
</evidence>